<evidence type="ECO:0000313" key="2">
    <source>
        <dbReference type="EMBL" id="KAG7403875.1"/>
    </source>
</evidence>
<organism evidence="2 3">
    <name type="scientific">Fusarium oxysporum f. sp. rapae</name>
    <dbReference type="NCBI Taxonomy" id="485398"/>
    <lineage>
        <taxon>Eukaryota</taxon>
        <taxon>Fungi</taxon>
        <taxon>Dikarya</taxon>
        <taxon>Ascomycota</taxon>
        <taxon>Pezizomycotina</taxon>
        <taxon>Sordariomycetes</taxon>
        <taxon>Hypocreomycetidae</taxon>
        <taxon>Hypocreales</taxon>
        <taxon>Nectriaceae</taxon>
        <taxon>Fusarium</taxon>
        <taxon>Fusarium oxysporum species complex</taxon>
    </lineage>
</organism>
<evidence type="ECO:0000256" key="1">
    <source>
        <dbReference type="SAM" id="MobiDB-lite"/>
    </source>
</evidence>
<gene>
    <name evidence="2" type="ORF">Forpe1208_v016249</name>
</gene>
<dbReference type="Proteomes" id="UP000694050">
    <property type="component" value="Unassembled WGS sequence"/>
</dbReference>
<reference evidence="2" key="1">
    <citation type="submission" date="2021-04" db="EMBL/GenBank/DDBJ databases">
        <title>First draft genome resource for Brassicaceae pathogens Fusarium oxysporum f. sp. raphani and Fusarium oxysporum f. sp. rapae.</title>
        <authorList>
            <person name="Asai S."/>
        </authorList>
    </citation>
    <scope>NUCLEOTIDE SEQUENCE</scope>
    <source>
        <strain evidence="2">Tf1208</strain>
    </source>
</reference>
<feature type="compositionally biased region" description="Polar residues" evidence="1">
    <location>
        <begin position="34"/>
        <end position="50"/>
    </location>
</feature>
<protein>
    <submittedName>
        <fullName evidence="2">Uncharacterized protein</fullName>
    </submittedName>
</protein>
<feature type="compositionally biased region" description="Basic and acidic residues" evidence="1">
    <location>
        <begin position="56"/>
        <end position="74"/>
    </location>
</feature>
<dbReference type="AlphaFoldDB" id="A0A8J5NPF6"/>
<accession>A0A8J5NPF6</accession>
<sequence length="309" mass="35489">MVGNNGGKRALPPSFLPSQSPEERSGSRRRLKPPNTQSEGSAIEWSSSPPRSLLKRANEKYEESTSTLRGREDNGQNLVTTGTPRLFQSEPIRVELTTIMESFPFEQDQSVYTSQHPLIYRVRSLVRARNVGCPLCAFYEWSPIVDTHKLKRCSHRDEASEARPWLEMFRKYQARGGGPGARCAHCRFPIMLCLRTAYREKMDLKYGSEVEALEKENILYDEVQCTWVKTMQRFVTSCIVYHGRGNDGGVSQLGGTVLYMMGWQDWEGLKENGPEHIQRWLEEMDEMRGLRCPRLLKLFWLLAESPSGY</sequence>
<proteinExistence type="predicted"/>
<comment type="caution">
    <text evidence="2">The sequence shown here is derived from an EMBL/GenBank/DDBJ whole genome shotgun (WGS) entry which is preliminary data.</text>
</comment>
<name>A0A8J5NPF6_FUSOX</name>
<evidence type="ECO:0000313" key="3">
    <source>
        <dbReference type="Proteomes" id="UP000694050"/>
    </source>
</evidence>
<feature type="region of interest" description="Disordered" evidence="1">
    <location>
        <begin position="1"/>
        <end position="82"/>
    </location>
</feature>
<dbReference type="EMBL" id="JAELUQ010000014">
    <property type="protein sequence ID" value="KAG7403875.1"/>
    <property type="molecule type" value="Genomic_DNA"/>
</dbReference>